<dbReference type="EMBL" id="ML180482">
    <property type="protein sequence ID" value="THU77308.1"/>
    <property type="molecule type" value="Genomic_DNA"/>
</dbReference>
<name>A0A4S8KPS6_DENBC</name>
<gene>
    <name evidence="1" type="ORF">K435DRAFT_878023</name>
</gene>
<sequence>MYVSHPSNTSDKNGKTTVVQGKWMVDFDESDCIPMWSSITSEKCIGPGVRPYYADLAYVPPGLDKLSSCQATPAMIHGRETLPTRCELLLDRGRRGHDEQGHDWNETLIARGEWDIEDGCVPRWSEPKYHPTRMSIVWYTTLFLQSYCPSWTRENGSNARLRYPGDDTR</sequence>
<keyword evidence="2" id="KW-1185">Reference proteome</keyword>
<dbReference type="OrthoDB" id="3153758at2759"/>
<dbReference type="AlphaFoldDB" id="A0A4S8KPS6"/>
<dbReference type="Proteomes" id="UP000297245">
    <property type="component" value="Unassembled WGS sequence"/>
</dbReference>
<evidence type="ECO:0000313" key="1">
    <source>
        <dbReference type="EMBL" id="THU77308.1"/>
    </source>
</evidence>
<evidence type="ECO:0000313" key="2">
    <source>
        <dbReference type="Proteomes" id="UP000297245"/>
    </source>
</evidence>
<reference evidence="1 2" key="1">
    <citation type="journal article" date="2019" name="Nat. Ecol. Evol.">
        <title>Megaphylogeny resolves global patterns of mushroom evolution.</title>
        <authorList>
            <person name="Varga T."/>
            <person name="Krizsan K."/>
            <person name="Foldi C."/>
            <person name="Dima B."/>
            <person name="Sanchez-Garcia M."/>
            <person name="Sanchez-Ramirez S."/>
            <person name="Szollosi G.J."/>
            <person name="Szarkandi J.G."/>
            <person name="Papp V."/>
            <person name="Albert L."/>
            <person name="Andreopoulos W."/>
            <person name="Angelini C."/>
            <person name="Antonin V."/>
            <person name="Barry K.W."/>
            <person name="Bougher N.L."/>
            <person name="Buchanan P."/>
            <person name="Buyck B."/>
            <person name="Bense V."/>
            <person name="Catcheside P."/>
            <person name="Chovatia M."/>
            <person name="Cooper J."/>
            <person name="Damon W."/>
            <person name="Desjardin D."/>
            <person name="Finy P."/>
            <person name="Geml J."/>
            <person name="Haridas S."/>
            <person name="Hughes K."/>
            <person name="Justo A."/>
            <person name="Karasinski D."/>
            <person name="Kautmanova I."/>
            <person name="Kiss B."/>
            <person name="Kocsube S."/>
            <person name="Kotiranta H."/>
            <person name="LaButti K.M."/>
            <person name="Lechner B.E."/>
            <person name="Liimatainen K."/>
            <person name="Lipzen A."/>
            <person name="Lukacs Z."/>
            <person name="Mihaltcheva S."/>
            <person name="Morgado L.N."/>
            <person name="Niskanen T."/>
            <person name="Noordeloos M.E."/>
            <person name="Ohm R.A."/>
            <person name="Ortiz-Santana B."/>
            <person name="Ovrebo C."/>
            <person name="Racz N."/>
            <person name="Riley R."/>
            <person name="Savchenko A."/>
            <person name="Shiryaev A."/>
            <person name="Soop K."/>
            <person name="Spirin V."/>
            <person name="Szebenyi C."/>
            <person name="Tomsovsky M."/>
            <person name="Tulloss R.E."/>
            <person name="Uehling J."/>
            <person name="Grigoriev I.V."/>
            <person name="Vagvolgyi C."/>
            <person name="Papp T."/>
            <person name="Martin F.M."/>
            <person name="Miettinen O."/>
            <person name="Hibbett D.S."/>
            <person name="Nagy L.G."/>
        </authorList>
    </citation>
    <scope>NUCLEOTIDE SEQUENCE [LARGE SCALE GENOMIC DNA]</scope>
    <source>
        <strain evidence="1 2">CBS 962.96</strain>
    </source>
</reference>
<proteinExistence type="predicted"/>
<protein>
    <submittedName>
        <fullName evidence="1">Uncharacterized protein</fullName>
    </submittedName>
</protein>
<organism evidence="1 2">
    <name type="scientific">Dendrothele bispora (strain CBS 962.96)</name>
    <dbReference type="NCBI Taxonomy" id="1314807"/>
    <lineage>
        <taxon>Eukaryota</taxon>
        <taxon>Fungi</taxon>
        <taxon>Dikarya</taxon>
        <taxon>Basidiomycota</taxon>
        <taxon>Agaricomycotina</taxon>
        <taxon>Agaricomycetes</taxon>
        <taxon>Agaricomycetidae</taxon>
        <taxon>Agaricales</taxon>
        <taxon>Agaricales incertae sedis</taxon>
        <taxon>Dendrothele</taxon>
    </lineage>
</organism>
<accession>A0A4S8KPS6</accession>